<evidence type="ECO:0000256" key="2">
    <source>
        <dbReference type="ARBA" id="ARBA00007092"/>
    </source>
</evidence>
<dbReference type="InterPro" id="IPR004808">
    <property type="entry name" value="AP_endonuc_1"/>
</dbReference>
<dbReference type="SUPFAM" id="SSF56219">
    <property type="entry name" value="DNase I-like"/>
    <property type="match status" value="1"/>
</dbReference>
<dbReference type="Pfam" id="PF03372">
    <property type="entry name" value="Exo_endo_phos"/>
    <property type="match status" value="1"/>
</dbReference>
<keyword evidence="4" id="KW-0378">Hydrolase</keyword>
<keyword evidence="5" id="KW-0460">Magnesium</keyword>
<evidence type="ECO:0000256" key="1">
    <source>
        <dbReference type="ARBA" id="ARBA00001946"/>
    </source>
</evidence>
<gene>
    <name evidence="7" type="ORF">glysoja_024817</name>
</gene>
<dbReference type="GO" id="GO:0005634">
    <property type="term" value="C:nucleus"/>
    <property type="evidence" value="ECO:0007669"/>
    <property type="project" value="TreeGrafter"/>
</dbReference>
<dbReference type="GO" id="GO:0008081">
    <property type="term" value="F:phosphoric diester hydrolase activity"/>
    <property type="evidence" value="ECO:0007669"/>
    <property type="project" value="TreeGrafter"/>
</dbReference>
<protein>
    <recommendedName>
        <fullName evidence="6">Endonuclease/exonuclease/phosphatase domain-containing protein</fullName>
    </recommendedName>
</protein>
<dbReference type="Gene3D" id="3.60.10.10">
    <property type="entry name" value="Endonuclease/exonuclease/phosphatase"/>
    <property type="match status" value="1"/>
</dbReference>
<dbReference type="PANTHER" id="PTHR22748:SF11">
    <property type="entry name" value="OS07G0184032 PROTEIN"/>
    <property type="match status" value="1"/>
</dbReference>
<evidence type="ECO:0000313" key="7">
    <source>
        <dbReference type="EMBL" id="KHN21317.1"/>
    </source>
</evidence>
<dbReference type="GO" id="GO:0006284">
    <property type="term" value="P:base-excision repair"/>
    <property type="evidence" value="ECO:0007669"/>
    <property type="project" value="TreeGrafter"/>
</dbReference>
<feature type="non-terminal residue" evidence="7">
    <location>
        <position position="202"/>
    </location>
</feature>
<dbReference type="AlphaFoldDB" id="A0A0B2QNP3"/>
<dbReference type="Proteomes" id="UP000053555">
    <property type="component" value="Unassembled WGS sequence"/>
</dbReference>
<comment type="cofactor">
    <cofactor evidence="1">
        <name>Mg(2+)</name>
        <dbReference type="ChEBI" id="CHEBI:18420"/>
    </cofactor>
</comment>
<proteinExistence type="inferred from homology"/>
<organism evidence="7">
    <name type="scientific">Glycine soja</name>
    <name type="common">Wild soybean</name>
    <dbReference type="NCBI Taxonomy" id="3848"/>
    <lineage>
        <taxon>Eukaryota</taxon>
        <taxon>Viridiplantae</taxon>
        <taxon>Streptophyta</taxon>
        <taxon>Embryophyta</taxon>
        <taxon>Tracheophyta</taxon>
        <taxon>Spermatophyta</taxon>
        <taxon>Magnoliopsida</taxon>
        <taxon>eudicotyledons</taxon>
        <taxon>Gunneridae</taxon>
        <taxon>Pentapetalae</taxon>
        <taxon>rosids</taxon>
        <taxon>fabids</taxon>
        <taxon>Fabales</taxon>
        <taxon>Fabaceae</taxon>
        <taxon>Papilionoideae</taxon>
        <taxon>50 kb inversion clade</taxon>
        <taxon>NPAAA clade</taxon>
        <taxon>indigoferoid/millettioid clade</taxon>
        <taxon>Phaseoleae</taxon>
        <taxon>Glycine</taxon>
        <taxon>Glycine subgen. Soja</taxon>
    </lineage>
</organism>
<name>A0A0B2QNP3_GLYSO</name>
<dbReference type="PANTHER" id="PTHR22748">
    <property type="entry name" value="AP ENDONUCLEASE"/>
    <property type="match status" value="1"/>
</dbReference>
<feature type="domain" description="Endonuclease/exonuclease/phosphatase" evidence="6">
    <location>
        <begin position="2"/>
        <end position="192"/>
    </location>
</feature>
<sequence length="202" mass="23578">LVNKQHVDMLCIQETKKEVIERSMCQALWGNSDVRWEAQPSVNSSGGILCVWSAESFKLERKINGVGFIMLVGKWRQETQTLYIINIYSRCDIQSKRVLWDNIKQLKNHNPEGLWCILGDFNSIRTPAERVGACNRGVEVNNSREFNDWIAELEVKEASWVGRKSKYVDWGPKPFRILDYWLFDNSFKKIVHESWSSNQHRG</sequence>
<evidence type="ECO:0000256" key="4">
    <source>
        <dbReference type="ARBA" id="ARBA00022801"/>
    </source>
</evidence>
<dbReference type="GO" id="GO:0046872">
    <property type="term" value="F:metal ion binding"/>
    <property type="evidence" value="ECO:0007669"/>
    <property type="project" value="UniProtKB-KW"/>
</dbReference>
<dbReference type="GO" id="GO:0003906">
    <property type="term" value="F:DNA-(apurinic or apyrimidinic site) endonuclease activity"/>
    <property type="evidence" value="ECO:0007669"/>
    <property type="project" value="TreeGrafter"/>
</dbReference>
<dbReference type="InterPro" id="IPR036691">
    <property type="entry name" value="Endo/exonu/phosph_ase_sf"/>
</dbReference>
<dbReference type="InterPro" id="IPR005135">
    <property type="entry name" value="Endo/exonuclease/phosphatase"/>
</dbReference>
<comment type="similarity">
    <text evidence="2">Belongs to the DNA repair enzymes AP/ExoA family.</text>
</comment>
<evidence type="ECO:0000259" key="6">
    <source>
        <dbReference type="Pfam" id="PF03372"/>
    </source>
</evidence>
<evidence type="ECO:0000256" key="5">
    <source>
        <dbReference type="ARBA" id="ARBA00022842"/>
    </source>
</evidence>
<evidence type="ECO:0000256" key="3">
    <source>
        <dbReference type="ARBA" id="ARBA00022723"/>
    </source>
</evidence>
<accession>A0A0B2QNP3</accession>
<keyword evidence="3" id="KW-0479">Metal-binding</keyword>
<feature type="non-terminal residue" evidence="7">
    <location>
        <position position="1"/>
    </location>
</feature>
<dbReference type="GO" id="GO:0008311">
    <property type="term" value="F:double-stranded DNA 3'-5' DNA exonuclease activity"/>
    <property type="evidence" value="ECO:0007669"/>
    <property type="project" value="TreeGrafter"/>
</dbReference>
<reference evidence="7" key="1">
    <citation type="submission" date="2014-07" db="EMBL/GenBank/DDBJ databases">
        <title>Identification of a novel salt tolerance gene in wild soybean by whole-genome sequencing.</title>
        <authorList>
            <person name="Lam H.-M."/>
            <person name="Qi X."/>
            <person name="Li M.-W."/>
            <person name="Liu X."/>
            <person name="Xie M."/>
            <person name="Ni M."/>
            <person name="Xu X."/>
        </authorList>
    </citation>
    <scope>NUCLEOTIDE SEQUENCE [LARGE SCALE GENOMIC DNA]</scope>
    <source>
        <tissue evidence="7">Root</tissue>
    </source>
</reference>
<dbReference type="EMBL" id="KN657976">
    <property type="protein sequence ID" value="KHN21317.1"/>
    <property type="molecule type" value="Genomic_DNA"/>
</dbReference>